<dbReference type="Pfam" id="PF00456">
    <property type="entry name" value="Transketolase_N"/>
    <property type="match status" value="1"/>
</dbReference>
<dbReference type="PANTHER" id="PTHR47514:SF1">
    <property type="entry name" value="TRANSKETOLASE N-TERMINAL SECTION-RELATED"/>
    <property type="match status" value="1"/>
</dbReference>
<organism evidence="5">
    <name type="scientific">marine sediment metagenome</name>
    <dbReference type="NCBI Taxonomy" id="412755"/>
    <lineage>
        <taxon>unclassified sequences</taxon>
        <taxon>metagenomes</taxon>
        <taxon>ecological metagenomes</taxon>
    </lineage>
</organism>
<comment type="cofactor">
    <cofactor evidence="1">
        <name>thiamine diphosphate</name>
        <dbReference type="ChEBI" id="CHEBI:58937"/>
    </cofactor>
</comment>
<accession>X1C524</accession>
<keyword evidence="3" id="KW-0786">Thiamine pyrophosphate</keyword>
<comment type="similarity">
    <text evidence="2">Belongs to the transketolase family.</text>
</comment>
<dbReference type="InterPro" id="IPR005474">
    <property type="entry name" value="Transketolase_N"/>
</dbReference>
<dbReference type="AlphaFoldDB" id="X1C524"/>
<name>X1C524_9ZZZZ</name>
<evidence type="ECO:0000256" key="1">
    <source>
        <dbReference type="ARBA" id="ARBA00001964"/>
    </source>
</evidence>
<dbReference type="InterPro" id="IPR029061">
    <property type="entry name" value="THDP-binding"/>
</dbReference>
<dbReference type="PANTHER" id="PTHR47514">
    <property type="entry name" value="TRANSKETOLASE N-TERMINAL SECTION-RELATED"/>
    <property type="match status" value="1"/>
</dbReference>
<proteinExistence type="inferred from homology"/>
<comment type="caution">
    <text evidence="5">The sequence shown here is derived from an EMBL/GenBank/DDBJ whole genome shotgun (WGS) entry which is preliminary data.</text>
</comment>
<evidence type="ECO:0000256" key="2">
    <source>
        <dbReference type="ARBA" id="ARBA00007131"/>
    </source>
</evidence>
<protein>
    <recommendedName>
        <fullName evidence="4">Transketolase N-terminal domain-containing protein</fullName>
    </recommendedName>
</protein>
<dbReference type="EMBL" id="BART01010995">
    <property type="protein sequence ID" value="GAG79471.1"/>
    <property type="molecule type" value="Genomic_DNA"/>
</dbReference>
<gene>
    <name evidence="5" type="ORF">S01H4_23639</name>
</gene>
<feature type="domain" description="Transketolase N-terminal" evidence="4">
    <location>
        <begin position="1"/>
        <end position="98"/>
    </location>
</feature>
<evidence type="ECO:0000313" key="5">
    <source>
        <dbReference type="EMBL" id="GAG79471.1"/>
    </source>
</evidence>
<dbReference type="Gene3D" id="3.40.50.970">
    <property type="match status" value="1"/>
</dbReference>
<sequence>DYNKLQLDGYNEEILPIEPLVDKWVSFGWYVQKIDGHDMGQIIEAVKIARSKKVLPSVIIADTIKGKGVSYMEDKCGWHGKAPDKDEYKKAMDELGADI</sequence>
<feature type="non-terminal residue" evidence="5">
    <location>
        <position position="1"/>
    </location>
</feature>
<evidence type="ECO:0000259" key="4">
    <source>
        <dbReference type="Pfam" id="PF00456"/>
    </source>
</evidence>
<dbReference type="SUPFAM" id="SSF52518">
    <property type="entry name" value="Thiamin diphosphate-binding fold (THDP-binding)"/>
    <property type="match status" value="1"/>
</dbReference>
<reference evidence="5" key="1">
    <citation type="journal article" date="2014" name="Front. Microbiol.">
        <title>High frequency of phylogenetically diverse reductive dehalogenase-homologous genes in deep subseafloor sedimentary metagenomes.</title>
        <authorList>
            <person name="Kawai M."/>
            <person name="Futagami T."/>
            <person name="Toyoda A."/>
            <person name="Takaki Y."/>
            <person name="Nishi S."/>
            <person name="Hori S."/>
            <person name="Arai W."/>
            <person name="Tsubouchi T."/>
            <person name="Morono Y."/>
            <person name="Uchiyama I."/>
            <person name="Ito T."/>
            <person name="Fujiyama A."/>
            <person name="Inagaki F."/>
            <person name="Takami H."/>
        </authorList>
    </citation>
    <scope>NUCLEOTIDE SEQUENCE</scope>
    <source>
        <strain evidence="5">Expedition CK06-06</strain>
    </source>
</reference>
<evidence type="ECO:0000256" key="3">
    <source>
        <dbReference type="ARBA" id="ARBA00023052"/>
    </source>
</evidence>